<dbReference type="eggNOG" id="COG0732">
    <property type="taxonomic scope" value="Bacteria"/>
</dbReference>
<dbReference type="STRING" id="1423790.BN53_01265"/>
<evidence type="ECO:0000256" key="1">
    <source>
        <dbReference type="ARBA" id="ARBA00010923"/>
    </source>
</evidence>
<protein>
    <submittedName>
        <fullName evidence="5">Type I restriction-modification system specificity subunit</fullName>
    </submittedName>
</protein>
<comment type="caution">
    <text evidence="5">The sequence shown here is derived from an EMBL/GenBank/DDBJ whole genome shotgun (WGS) entry which is preliminary data.</text>
</comment>
<evidence type="ECO:0000256" key="2">
    <source>
        <dbReference type="ARBA" id="ARBA00022747"/>
    </source>
</evidence>
<name>I7LAJ0_9LACO</name>
<dbReference type="Proteomes" id="UP000009311">
    <property type="component" value="Unassembled WGS sequence"/>
</dbReference>
<keyword evidence="6" id="KW-1185">Reference proteome</keyword>
<dbReference type="SUPFAM" id="SSF116734">
    <property type="entry name" value="DNA methylase specificity domain"/>
    <property type="match status" value="1"/>
</dbReference>
<dbReference type="PATRIC" id="fig|1423790.3.peg.701"/>
<gene>
    <name evidence="5" type="ORF">BN53_01265</name>
</gene>
<dbReference type="GO" id="GO:0003677">
    <property type="term" value="F:DNA binding"/>
    <property type="evidence" value="ECO:0007669"/>
    <property type="project" value="UniProtKB-KW"/>
</dbReference>
<keyword evidence="2" id="KW-0680">Restriction system</keyword>
<evidence type="ECO:0000313" key="5">
    <source>
        <dbReference type="EMBL" id="CCI84741.1"/>
    </source>
</evidence>
<dbReference type="GO" id="GO:0009307">
    <property type="term" value="P:DNA restriction-modification system"/>
    <property type="evidence" value="ECO:0007669"/>
    <property type="project" value="UniProtKB-KW"/>
</dbReference>
<organism evidence="5 6">
    <name type="scientific">Lactobacillus pasteurii DSM 23907 = CRBIP 24.76</name>
    <dbReference type="NCBI Taxonomy" id="1423790"/>
    <lineage>
        <taxon>Bacteria</taxon>
        <taxon>Bacillati</taxon>
        <taxon>Bacillota</taxon>
        <taxon>Bacilli</taxon>
        <taxon>Lactobacillales</taxon>
        <taxon>Lactobacillaceae</taxon>
        <taxon>Lactobacillus</taxon>
    </lineage>
</organism>
<dbReference type="EMBL" id="CAKD01000010">
    <property type="protein sequence ID" value="CCI84741.1"/>
    <property type="molecule type" value="Genomic_DNA"/>
</dbReference>
<dbReference type="REBASE" id="69851">
    <property type="entry name" value="S1.Lpa2476ORF1280P"/>
</dbReference>
<dbReference type="RefSeq" id="WP_009559296.1">
    <property type="nucleotide sequence ID" value="NZ_AYZN01000011.1"/>
</dbReference>
<sequence>MGDFIIEFHEKTIVNNQYPILTSSRKGIFLQTEYYSGNQVASKDNTGYNVVPYGYFTYRHMSDDNIFRFNINKIVDKGIVSTLYPVFTTNKHLDSRYLQIQLNHGNEFAKYALLQKQGGSRTYMYLSKLKKLILTMPNSTTEQRKISEFFDTFDSLITLHQRKPPEDGELLWNSVILHPTVYSKIIFCNGSNYTKKALFVRLRLKSTSTIISILQRSFQIYS</sequence>
<feature type="domain" description="Type I restriction modification DNA specificity" evidence="4">
    <location>
        <begin position="79"/>
        <end position="164"/>
    </location>
</feature>
<dbReference type="AlphaFoldDB" id="I7LAJ0"/>
<keyword evidence="3" id="KW-0238">DNA-binding</keyword>
<evidence type="ECO:0000313" key="6">
    <source>
        <dbReference type="Proteomes" id="UP000009311"/>
    </source>
</evidence>
<comment type="similarity">
    <text evidence="1">Belongs to the type-I restriction system S methylase family.</text>
</comment>
<accession>I7LAJ0</accession>
<evidence type="ECO:0000256" key="3">
    <source>
        <dbReference type="ARBA" id="ARBA00023125"/>
    </source>
</evidence>
<dbReference type="Pfam" id="PF01420">
    <property type="entry name" value="Methylase_S"/>
    <property type="match status" value="1"/>
</dbReference>
<proteinExistence type="inferred from homology"/>
<dbReference type="InterPro" id="IPR000055">
    <property type="entry name" value="Restrct_endonuc_typeI_TRD"/>
</dbReference>
<dbReference type="Gene3D" id="3.90.220.20">
    <property type="entry name" value="DNA methylase specificity domains"/>
    <property type="match status" value="1"/>
</dbReference>
<dbReference type="InterPro" id="IPR044946">
    <property type="entry name" value="Restrct_endonuc_typeI_TRD_sf"/>
</dbReference>
<reference evidence="5 6" key="1">
    <citation type="submission" date="2012-06" db="EMBL/GenBank/DDBJ databases">
        <title>Draft Genome Sequence of Lactobacillus pasteurii CRBIP 24.76T.</title>
        <authorList>
            <person name="Cousin S."/>
            <person name="Bouchier C."/>
            <person name="Loux V."/>
            <person name="Ma L."/>
            <person name="Creno S."/>
            <person name="Bizet C."/>
            <person name="Clermont D."/>
        </authorList>
    </citation>
    <scope>NUCLEOTIDE SEQUENCE [LARGE SCALE GENOMIC DNA]</scope>
    <source>
        <strain evidence="6">CRBIP 24.76T</strain>
    </source>
</reference>
<evidence type="ECO:0000259" key="4">
    <source>
        <dbReference type="Pfam" id="PF01420"/>
    </source>
</evidence>